<organism evidence="1 2">
    <name type="scientific">Homarus americanus</name>
    <name type="common">American lobster</name>
    <dbReference type="NCBI Taxonomy" id="6706"/>
    <lineage>
        <taxon>Eukaryota</taxon>
        <taxon>Metazoa</taxon>
        <taxon>Ecdysozoa</taxon>
        <taxon>Arthropoda</taxon>
        <taxon>Crustacea</taxon>
        <taxon>Multicrustacea</taxon>
        <taxon>Malacostraca</taxon>
        <taxon>Eumalacostraca</taxon>
        <taxon>Eucarida</taxon>
        <taxon>Decapoda</taxon>
        <taxon>Pleocyemata</taxon>
        <taxon>Astacidea</taxon>
        <taxon>Nephropoidea</taxon>
        <taxon>Nephropidae</taxon>
        <taxon>Homarus</taxon>
    </lineage>
</organism>
<sequence length="293" mass="31751">VRYLRGIISRVRYLRAPPRGHEEKSFKGIWSRYMRYSRTLVSNSRSLEIEAVVEGHFSLKSIVSRTSFENTTLSLFEEILLEIYSRGLGSPGQVFEGVRGSGSLGQKTVPLEVPGDGVGGNRDPTVSPVDQKATGSCSPVALQEEVQVLVHCVHRSWSTVFTGPGPLCSQVLVHCAHRSWSTVFTGPGPLCSQVLVHCVHRSWSTVLTGPGPLCSQVLVHCVHRSWSTVFTGPGPLCSQVLVHCVYRYDSEISKLILGTMASSAAEEASGVTILTAGRPPGNSIVVIIKEEQG</sequence>
<keyword evidence="2" id="KW-1185">Reference proteome</keyword>
<reference evidence="1" key="1">
    <citation type="journal article" date="2021" name="Sci. Adv.">
        <title>The American lobster genome reveals insights on longevity, neural, and immune adaptations.</title>
        <authorList>
            <person name="Polinski J.M."/>
            <person name="Zimin A.V."/>
            <person name="Clark K.F."/>
            <person name="Kohn A.B."/>
            <person name="Sadowski N."/>
            <person name="Timp W."/>
            <person name="Ptitsyn A."/>
            <person name="Khanna P."/>
            <person name="Romanova D.Y."/>
            <person name="Williams P."/>
            <person name="Greenwood S.J."/>
            <person name="Moroz L.L."/>
            <person name="Walt D.R."/>
            <person name="Bodnar A.G."/>
        </authorList>
    </citation>
    <scope>NUCLEOTIDE SEQUENCE</scope>
    <source>
        <strain evidence="1">GMGI-L3</strain>
    </source>
</reference>
<protein>
    <submittedName>
        <fullName evidence="1">Uncharacterized protein</fullName>
    </submittedName>
</protein>
<evidence type="ECO:0000313" key="2">
    <source>
        <dbReference type="Proteomes" id="UP000747542"/>
    </source>
</evidence>
<feature type="non-terminal residue" evidence="1">
    <location>
        <position position="293"/>
    </location>
</feature>
<dbReference type="Proteomes" id="UP000747542">
    <property type="component" value="Unassembled WGS sequence"/>
</dbReference>
<name>A0A8J5JGX3_HOMAM</name>
<proteinExistence type="predicted"/>
<dbReference type="EMBL" id="JAHLQT010040257">
    <property type="protein sequence ID" value="KAG7155958.1"/>
    <property type="molecule type" value="Genomic_DNA"/>
</dbReference>
<feature type="non-terminal residue" evidence="1">
    <location>
        <position position="1"/>
    </location>
</feature>
<accession>A0A8J5JGX3</accession>
<comment type="caution">
    <text evidence="1">The sequence shown here is derived from an EMBL/GenBank/DDBJ whole genome shotgun (WGS) entry which is preliminary data.</text>
</comment>
<gene>
    <name evidence="1" type="ORF">Hamer_G012107</name>
</gene>
<dbReference type="AlphaFoldDB" id="A0A8J5JGX3"/>
<evidence type="ECO:0000313" key="1">
    <source>
        <dbReference type="EMBL" id="KAG7155958.1"/>
    </source>
</evidence>